<evidence type="ECO:0000256" key="8">
    <source>
        <dbReference type="ARBA" id="ARBA00022989"/>
    </source>
</evidence>
<evidence type="ECO:0000256" key="10">
    <source>
        <dbReference type="ARBA" id="ARBA00023186"/>
    </source>
</evidence>
<dbReference type="HOGENOM" id="CLU_016535_3_0_7"/>
<dbReference type="Proteomes" id="UP000006055">
    <property type="component" value="Chromosome"/>
</dbReference>
<evidence type="ECO:0000259" key="15">
    <source>
        <dbReference type="Pfam" id="PF02096"/>
    </source>
</evidence>
<evidence type="ECO:0000313" key="18">
    <source>
        <dbReference type="Proteomes" id="UP000006055"/>
    </source>
</evidence>
<evidence type="ECO:0000256" key="4">
    <source>
        <dbReference type="ARBA" id="ARBA00022448"/>
    </source>
</evidence>
<keyword evidence="7 13" id="KW-0653">Protein transport</keyword>
<evidence type="ECO:0000313" key="17">
    <source>
        <dbReference type="EMBL" id="AFM26579.1"/>
    </source>
</evidence>
<dbReference type="NCBIfam" id="TIGR03593">
    <property type="entry name" value="yidC_nterm"/>
    <property type="match status" value="1"/>
</dbReference>
<keyword evidence="18" id="KW-1185">Reference proteome</keyword>
<feature type="region of interest" description="Disordered" evidence="14">
    <location>
        <begin position="28"/>
        <end position="72"/>
    </location>
</feature>
<gene>
    <name evidence="13" type="primary">yidC</name>
    <name evidence="17" type="ordered locus">Desti_3937</name>
</gene>
<dbReference type="NCBIfam" id="TIGR03592">
    <property type="entry name" value="yidC_oxa1_cterm"/>
    <property type="match status" value="1"/>
</dbReference>
<organism evidence="17 18">
    <name type="scientific">Desulfomonile tiedjei (strain ATCC 49306 / DSM 6799 / DCB-1)</name>
    <dbReference type="NCBI Taxonomy" id="706587"/>
    <lineage>
        <taxon>Bacteria</taxon>
        <taxon>Pseudomonadati</taxon>
        <taxon>Thermodesulfobacteriota</taxon>
        <taxon>Desulfomonilia</taxon>
        <taxon>Desulfomonilales</taxon>
        <taxon>Desulfomonilaceae</taxon>
        <taxon>Desulfomonile</taxon>
    </lineage>
</organism>
<dbReference type="CDD" id="cd19961">
    <property type="entry name" value="EcYidC-like_peri"/>
    <property type="match status" value="1"/>
</dbReference>
<comment type="function">
    <text evidence="13">Required for the insertion and/or proper folding and/or complex formation of integral membrane proteins into the membrane. Involved in integration of membrane proteins that insert both dependently and independently of the Sec translocase complex, as well as at least some lipoproteins. Aids folding of multispanning membrane proteins.</text>
</comment>
<evidence type="ECO:0000256" key="13">
    <source>
        <dbReference type="HAMAP-Rule" id="MF_01810"/>
    </source>
</evidence>
<feature type="domain" description="Membrane insertase YidC N-terminal" evidence="16">
    <location>
        <begin position="82"/>
        <end position="343"/>
    </location>
</feature>
<evidence type="ECO:0000256" key="11">
    <source>
        <dbReference type="ARBA" id="ARBA00033245"/>
    </source>
</evidence>
<protein>
    <recommendedName>
        <fullName evidence="3 13">Membrane protein insertase YidC</fullName>
    </recommendedName>
    <alternativeName>
        <fullName evidence="12 13">Foldase YidC</fullName>
    </alternativeName>
    <alternativeName>
        <fullName evidence="11 13">Membrane integrase YidC</fullName>
    </alternativeName>
    <alternativeName>
        <fullName evidence="13">Membrane protein YidC</fullName>
    </alternativeName>
</protein>
<dbReference type="Gene3D" id="2.70.98.90">
    <property type="match status" value="1"/>
</dbReference>
<keyword evidence="8 13" id="KW-1133">Transmembrane helix</keyword>
<feature type="domain" description="Membrane insertase YidC/Oxa/ALB C-terminal" evidence="15">
    <location>
        <begin position="376"/>
        <end position="560"/>
    </location>
</feature>
<evidence type="ECO:0000256" key="6">
    <source>
        <dbReference type="ARBA" id="ARBA00022692"/>
    </source>
</evidence>
<dbReference type="InterPro" id="IPR038221">
    <property type="entry name" value="YidC_periplasmic_sf"/>
</dbReference>
<evidence type="ECO:0000259" key="16">
    <source>
        <dbReference type="Pfam" id="PF14849"/>
    </source>
</evidence>
<evidence type="ECO:0000256" key="1">
    <source>
        <dbReference type="ARBA" id="ARBA00004429"/>
    </source>
</evidence>
<evidence type="ECO:0000256" key="5">
    <source>
        <dbReference type="ARBA" id="ARBA00022475"/>
    </source>
</evidence>
<dbReference type="PANTHER" id="PTHR12428:SF65">
    <property type="entry name" value="CYTOCHROME C OXIDASE ASSEMBLY PROTEIN COX18, MITOCHONDRIAL"/>
    <property type="match status" value="1"/>
</dbReference>
<keyword evidence="9 13" id="KW-0472">Membrane</keyword>
<dbReference type="KEGG" id="dti:Desti_3937"/>
<feature type="transmembrane region" description="Helical" evidence="13">
    <location>
        <begin position="376"/>
        <end position="395"/>
    </location>
</feature>
<evidence type="ECO:0000256" key="9">
    <source>
        <dbReference type="ARBA" id="ARBA00023136"/>
    </source>
</evidence>
<comment type="caution">
    <text evidence="13">Lacks conserved residue(s) required for the propagation of feature annotation.</text>
</comment>
<name>I4CAI8_DESTA</name>
<reference evidence="18" key="1">
    <citation type="submission" date="2012-06" db="EMBL/GenBank/DDBJ databases">
        <title>Complete sequence of chromosome of Desulfomonile tiedjei DSM 6799.</title>
        <authorList>
            <person name="Lucas S."/>
            <person name="Copeland A."/>
            <person name="Lapidus A."/>
            <person name="Glavina del Rio T."/>
            <person name="Dalin E."/>
            <person name="Tice H."/>
            <person name="Bruce D."/>
            <person name="Goodwin L."/>
            <person name="Pitluck S."/>
            <person name="Peters L."/>
            <person name="Ovchinnikova G."/>
            <person name="Zeytun A."/>
            <person name="Lu M."/>
            <person name="Kyrpides N."/>
            <person name="Mavromatis K."/>
            <person name="Ivanova N."/>
            <person name="Brettin T."/>
            <person name="Detter J.C."/>
            <person name="Han C."/>
            <person name="Larimer F."/>
            <person name="Land M."/>
            <person name="Hauser L."/>
            <person name="Markowitz V."/>
            <person name="Cheng J.-F."/>
            <person name="Hugenholtz P."/>
            <person name="Woyke T."/>
            <person name="Wu D."/>
            <person name="Spring S."/>
            <person name="Schroeder M."/>
            <person name="Brambilla E."/>
            <person name="Klenk H.-P."/>
            <person name="Eisen J.A."/>
        </authorList>
    </citation>
    <scope>NUCLEOTIDE SEQUENCE [LARGE SCALE GENOMIC DNA]</scope>
    <source>
        <strain evidence="18">ATCC 49306 / DSM 6799 / DCB-1</strain>
    </source>
</reference>
<comment type="subunit">
    <text evidence="13">Interacts with the Sec translocase complex via SecD. Specifically interacts with transmembrane segments of nascent integral membrane proteins during membrane integration.</text>
</comment>
<dbReference type="AlphaFoldDB" id="I4CAI8"/>
<keyword evidence="10 13" id="KW-0143">Chaperone</keyword>
<keyword evidence="5 13" id="KW-1003">Cell membrane</keyword>
<evidence type="ECO:0000256" key="14">
    <source>
        <dbReference type="SAM" id="MobiDB-lite"/>
    </source>
</evidence>
<evidence type="ECO:0000256" key="12">
    <source>
        <dbReference type="ARBA" id="ARBA00033342"/>
    </source>
</evidence>
<dbReference type="PATRIC" id="fig|706587.4.peg.4462"/>
<evidence type="ECO:0000256" key="3">
    <source>
        <dbReference type="ARBA" id="ARBA00015325"/>
    </source>
</evidence>
<keyword evidence="4 13" id="KW-0813">Transport</keyword>
<dbReference type="InterPro" id="IPR028053">
    <property type="entry name" value="Membr_insert_YidC_N"/>
</dbReference>
<keyword evidence="6 13" id="KW-0812">Transmembrane</keyword>
<evidence type="ECO:0000256" key="7">
    <source>
        <dbReference type="ARBA" id="ARBA00022927"/>
    </source>
</evidence>
<dbReference type="GO" id="GO:0005886">
    <property type="term" value="C:plasma membrane"/>
    <property type="evidence" value="ECO:0007669"/>
    <property type="project" value="UniProtKB-SubCell"/>
</dbReference>
<dbReference type="Pfam" id="PF14849">
    <property type="entry name" value="YidC_periplas"/>
    <property type="match status" value="1"/>
</dbReference>
<dbReference type="InterPro" id="IPR001708">
    <property type="entry name" value="YidC/ALB3/OXA1/COX18"/>
</dbReference>
<keyword evidence="13" id="KW-0997">Cell inner membrane</keyword>
<proteinExistence type="inferred from homology"/>
<dbReference type="PANTHER" id="PTHR12428">
    <property type="entry name" value="OXA1"/>
    <property type="match status" value="1"/>
</dbReference>
<dbReference type="HAMAP" id="MF_01810">
    <property type="entry name" value="YidC_type1"/>
    <property type="match status" value="1"/>
</dbReference>
<dbReference type="eggNOG" id="COG0706">
    <property type="taxonomic scope" value="Bacteria"/>
</dbReference>
<dbReference type="RefSeq" id="WP_014811705.1">
    <property type="nucleotide sequence ID" value="NC_018025.1"/>
</dbReference>
<dbReference type="PRINTS" id="PR01900">
    <property type="entry name" value="YIDCPROTEIN"/>
</dbReference>
<dbReference type="PRINTS" id="PR00701">
    <property type="entry name" value="60KDINNERMP"/>
</dbReference>
<dbReference type="STRING" id="706587.Desti_3937"/>
<dbReference type="GO" id="GO:0032977">
    <property type="term" value="F:membrane insertase activity"/>
    <property type="evidence" value="ECO:0007669"/>
    <property type="project" value="InterPro"/>
</dbReference>
<dbReference type="GO" id="GO:0051205">
    <property type="term" value="P:protein insertion into membrane"/>
    <property type="evidence" value="ECO:0007669"/>
    <property type="project" value="TreeGrafter"/>
</dbReference>
<feature type="transmembrane region" description="Helical" evidence="13">
    <location>
        <begin position="523"/>
        <end position="546"/>
    </location>
</feature>
<dbReference type="EMBL" id="CP003360">
    <property type="protein sequence ID" value="AFM26579.1"/>
    <property type="molecule type" value="Genomic_DNA"/>
</dbReference>
<sequence>MDRNFLLAIVLSIVIIVAFQFYHQSVAPPPPKKPPVTTEAEKEPLPVPQALKAPEKAPEAVMEPKKTQPQAEIKVPEVPETRTRIETPNFEALLTSKGGKIVSFKLKNYTVSVQGTELVDLFDAGGKDTSGPSIMFTRRDETFSDSALSYQTDAQPTVKLRDGQGKTSISYRATTETGLTITKTYTFDSDTYEVGFSVLLANGSNEDRNYLITFPLQKYYPPEENERFAWNSAEILINGSLKDYYFKDIKGDEELSGQVEWSGLGDAYFFKSLVFKNKPANKVTLFKPVDSVAEIWARFGAVDIPAGQSVNTALALYLGPKQQQALTAAGDNLSKALFYSNYKILDIMAEYLIAFLRLSHSGFTIAGIRIPGTGNYGIDIIILTIIIKILFIPLTHKSMKSMKRMQDIQPQIQKLRDKYKDDKAAINKATMELFREQKVNPLGGCWPMFLQLPVFIALYQALSYAIELRHAHFTCIPSIYLCINDLSAPDPYYVTPILMGGTMVLQQWMTPSGGDPTQKKMMLLMPVVFTYLFLSFPSGLVLYWLVSNVLSIAQQIITNKMAD</sequence>
<comment type="similarity">
    <text evidence="2 13">Belongs to the OXA1/ALB3/YidC family. Type 1 subfamily.</text>
</comment>
<dbReference type="CDD" id="cd20070">
    <property type="entry name" value="5TM_YidC_Alb3"/>
    <property type="match status" value="1"/>
</dbReference>
<dbReference type="Pfam" id="PF02096">
    <property type="entry name" value="60KD_IMP"/>
    <property type="match status" value="1"/>
</dbReference>
<dbReference type="InterPro" id="IPR028055">
    <property type="entry name" value="YidC/Oxa/ALB_C"/>
</dbReference>
<feature type="transmembrane region" description="Helical" evidence="13">
    <location>
        <begin position="6"/>
        <end position="23"/>
    </location>
</feature>
<feature type="compositionally biased region" description="Basic and acidic residues" evidence="14">
    <location>
        <begin position="53"/>
        <end position="66"/>
    </location>
</feature>
<evidence type="ECO:0000256" key="2">
    <source>
        <dbReference type="ARBA" id="ARBA00010527"/>
    </source>
</evidence>
<dbReference type="InterPro" id="IPR019998">
    <property type="entry name" value="Membr_insert_YidC"/>
</dbReference>
<dbReference type="InterPro" id="IPR047196">
    <property type="entry name" value="YidC_ALB_C"/>
</dbReference>
<comment type="subcellular location">
    <subcellularLocation>
        <location evidence="1 13">Cell inner membrane</location>
        <topology evidence="1 13">Multi-pass membrane protein</topology>
    </subcellularLocation>
</comment>
<dbReference type="GO" id="GO:0015031">
    <property type="term" value="P:protein transport"/>
    <property type="evidence" value="ECO:0007669"/>
    <property type="project" value="UniProtKB-KW"/>
</dbReference>
<accession>I4CAI8</accession>
<dbReference type="OrthoDB" id="9780552at2"/>